<dbReference type="InterPro" id="IPR005467">
    <property type="entry name" value="His_kinase_dom"/>
</dbReference>
<evidence type="ECO:0000259" key="8">
    <source>
        <dbReference type="PROSITE" id="PS50109"/>
    </source>
</evidence>
<name>A0ABR1FTM8_AURAN</name>
<feature type="region of interest" description="Disordered" evidence="7">
    <location>
        <begin position="465"/>
        <end position="514"/>
    </location>
</feature>
<feature type="compositionally biased region" description="Basic residues" evidence="7">
    <location>
        <begin position="756"/>
        <end position="768"/>
    </location>
</feature>
<evidence type="ECO:0000259" key="9">
    <source>
        <dbReference type="PROSITE" id="PS50110"/>
    </source>
</evidence>
<dbReference type="InterPro" id="IPR003661">
    <property type="entry name" value="HisK_dim/P_dom"/>
</dbReference>
<dbReference type="SMART" id="SM00388">
    <property type="entry name" value="HisKA"/>
    <property type="match status" value="1"/>
</dbReference>
<dbReference type="InterPro" id="IPR004358">
    <property type="entry name" value="Sig_transdc_His_kin-like_C"/>
</dbReference>
<dbReference type="Gene3D" id="3.40.50.2300">
    <property type="match status" value="1"/>
</dbReference>
<accession>A0ABR1FTM8</accession>
<gene>
    <name evidence="10" type="ORF">SO694_00023055</name>
</gene>
<organism evidence="10 11">
    <name type="scientific">Aureococcus anophagefferens</name>
    <name type="common">Harmful bloom alga</name>
    <dbReference type="NCBI Taxonomy" id="44056"/>
    <lineage>
        <taxon>Eukaryota</taxon>
        <taxon>Sar</taxon>
        <taxon>Stramenopiles</taxon>
        <taxon>Ochrophyta</taxon>
        <taxon>Pelagophyceae</taxon>
        <taxon>Pelagomonadales</taxon>
        <taxon>Pelagomonadaceae</taxon>
        <taxon>Aureococcus</taxon>
    </lineage>
</organism>
<evidence type="ECO:0000256" key="7">
    <source>
        <dbReference type="SAM" id="MobiDB-lite"/>
    </source>
</evidence>
<dbReference type="SUPFAM" id="SSF47384">
    <property type="entry name" value="Homodimeric domain of signal transducing histidine kinase"/>
    <property type="match status" value="1"/>
</dbReference>
<evidence type="ECO:0000256" key="1">
    <source>
        <dbReference type="ARBA" id="ARBA00000085"/>
    </source>
</evidence>
<dbReference type="EMBL" id="JBBJCI010000230">
    <property type="protein sequence ID" value="KAK7238311.1"/>
    <property type="molecule type" value="Genomic_DNA"/>
</dbReference>
<dbReference type="EC" id="2.7.13.3" evidence="2"/>
<dbReference type="SUPFAM" id="SSF55781">
    <property type="entry name" value="GAF domain-like"/>
    <property type="match status" value="1"/>
</dbReference>
<dbReference type="InterPro" id="IPR036890">
    <property type="entry name" value="HATPase_C_sf"/>
</dbReference>
<dbReference type="Pfam" id="PF02518">
    <property type="entry name" value="HATPase_c"/>
    <property type="match status" value="1"/>
</dbReference>
<dbReference type="PANTHER" id="PTHR43047">
    <property type="entry name" value="TWO-COMPONENT HISTIDINE PROTEIN KINASE"/>
    <property type="match status" value="1"/>
</dbReference>
<feature type="modified residue" description="4-aspartylphosphate" evidence="6">
    <location>
        <position position="643"/>
    </location>
</feature>
<keyword evidence="4" id="KW-0808">Transferase</keyword>
<dbReference type="InterPro" id="IPR036097">
    <property type="entry name" value="HisK_dim/P_sf"/>
</dbReference>
<feature type="compositionally biased region" description="Basic residues" evidence="7">
    <location>
        <begin position="466"/>
        <end position="483"/>
    </location>
</feature>
<evidence type="ECO:0000313" key="11">
    <source>
        <dbReference type="Proteomes" id="UP001363151"/>
    </source>
</evidence>
<dbReference type="InterPro" id="IPR001789">
    <property type="entry name" value="Sig_transdc_resp-reg_receiver"/>
</dbReference>
<dbReference type="Proteomes" id="UP001363151">
    <property type="component" value="Unassembled WGS sequence"/>
</dbReference>
<reference evidence="10 11" key="1">
    <citation type="submission" date="2024-03" db="EMBL/GenBank/DDBJ databases">
        <title>Aureococcus anophagefferens CCMP1851 and Kratosvirus quantuckense: Draft genome of a second virus-susceptible host strain in the model system.</title>
        <authorList>
            <person name="Chase E."/>
            <person name="Truchon A.R."/>
            <person name="Schepens W."/>
            <person name="Wilhelm S.W."/>
        </authorList>
    </citation>
    <scope>NUCLEOTIDE SEQUENCE [LARGE SCALE GENOMIC DNA]</scope>
    <source>
        <strain evidence="10 11">CCMP1851</strain>
    </source>
</reference>
<comment type="caution">
    <text evidence="10">The sequence shown here is derived from an EMBL/GenBank/DDBJ whole genome shotgun (WGS) entry which is preliminary data.</text>
</comment>
<feature type="region of interest" description="Disordered" evidence="7">
    <location>
        <begin position="655"/>
        <end position="699"/>
    </location>
</feature>
<dbReference type="PRINTS" id="PR00344">
    <property type="entry name" value="BCTRLSENSOR"/>
</dbReference>
<evidence type="ECO:0000256" key="3">
    <source>
        <dbReference type="ARBA" id="ARBA00022553"/>
    </source>
</evidence>
<feature type="region of interest" description="Disordered" evidence="7">
    <location>
        <begin position="737"/>
        <end position="771"/>
    </location>
</feature>
<dbReference type="Pfam" id="PF00072">
    <property type="entry name" value="Response_reg"/>
    <property type="match status" value="1"/>
</dbReference>
<dbReference type="Gene3D" id="3.30.565.10">
    <property type="entry name" value="Histidine kinase-like ATPase, C-terminal domain"/>
    <property type="match status" value="1"/>
</dbReference>
<dbReference type="SUPFAM" id="SSF52172">
    <property type="entry name" value="CheY-like"/>
    <property type="match status" value="1"/>
</dbReference>
<dbReference type="SMART" id="SM00448">
    <property type="entry name" value="REC"/>
    <property type="match status" value="1"/>
</dbReference>
<comment type="catalytic activity">
    <reaction evidence="1">
        <text>ATP + protein L-histidine = ADP + protein N-phospho-L-histidine.</text>
        <dbReference type="EC" id="2.7.13.3"/>
    </reaction>
</comment>
<dbReference type="PROSITE" id="PS50110">
    <property type="entry name" value="RESPONSE_REGULATORY"/>
    <property type="match status" value="1"/>
</dbReference>
<evidence type="ECO:0000256" key="6">
    <source>
        <dbReference type="PROSITE-ProRule" id="PRU00169"/>
    </source>
</evidence>
<dbReference type="PROSITE" id="PS50109">
    <property type="entry name" value="HIS_KIN"/>
    <property type="match status" value="1"/>
</dbReference>
<evidence type="ECO:0000256" key="5">
    <source>
        <dbReference type="ARBA" id="ARBA00022777"/>
    </source>
</evidence>
<dbReference type="Pfam" id="PF00512">
    <property type="entry name" value="HisKA"/>
    <property type="match status" value="1"/>
</dbReference>
<proteinExistence type="predicted"/>
<keyword evidence="3 6" id="KW-0597">Phosphoprotein</keyword>
<protein>
    <recommendedName>
        <fullName evidence="2">histidine kinase</fullName>
        <ecNumber evidence="2">2.7.13.3</ecNumber>
    </recommendedName>
</protein>
<dbReference type="SUPFAM" id="SSF55874">
    <property type="entry name" value="ATPase domain of HSP90 chaperone/DNA topoisomerase II/histidine kinase"/>
    <property type="match status" value="1"/>
</dbReference>
<dbReference type="GO" id="GO:0016301">
    <property type="term" value="F:kinase activity"/>
    <property type="evidence" value="ECO:0007669"/>
    <property type="project" value="UniProtKB-KW"/>
</dbReference>
<dbReference type="CDD" id="cd00082">
    <property type="entry name" value="HisKA"/>
    <property type="match status" value="1"/>
</dbReference>
<feature type="compositionally biased region" description="Basic residues" evidence="7">
    <location>
        <begin position="664"/>
        <end position="689"/>
    </location>
</feature>
<evidence type="ECO:0000313" key="10">
    <source>
        <dbReference type="EMBL" id="KAK7238311.1"/>
    </source>
</evidence>
<keyword evidence="5 10" id="KW-0418">Kinase</keyword>
<dbReference type="InterPro" id="IPR003594">
    <property type="entry name" value="HATPase_dom"/>
</dbReference>
<dbReference type="InterPro" id="IPR011006">
    <property type="entry name" value="CheY-like_superfamily"/>
</dbReference>
<keyword evidence="11" id="KW-1185">Reference proteome</keyword>
<dbReference type="CDD" id="cd17546">
    <property type="entry name" value="REC_hyHK_CKI1_RcsC-like"/>
    <property type="match status" value="1"/>
</dbReference>
<dbReference type="SMART" id="SM00387">
    <property type="entry name" value="HATPase_c"/>
    <property type="match status" value="1"/>
</dbReference>
<dbReference type="PANTHER" id="PTHR43047:SF72">
    <property type="entry name" value="OSMOSENSING HISTIDINE PROTEIN KINASE SLN1"/>
    <property type="match status" value="1"/>
</dbReference>
<sequence>MSWPEPPDEAERVRVLHSLDVLDVPKQEEFERITSLCGAALDVPVCLVSLVDAQRQWFLSNRGLGDVRETGRELAFCGHAIMPRSDGGLHSDEPVDVFVVRDAEADDRFRTNSLVTGWPHIRFYAGTALRVAGSDGVKRAIGTLCVIDTAVEHGGTGARCADAFGAREKQGRKRVIQREKQILMDFGALVVGAIEGRTAAKRTLAMAKNDYISCTAHDIRTPVACFQLSLELLAASPLSDEQREYVTDAQLCVEVITETVERAIETARQQRGAAPSPARRERVDVRGLVARVDALTKALSAQRPPLNLCVADSVPEHVASDGTLLWRCLLNYVTNAIKATPDATKSVDVAFSVVSMDRTGVTPPSTCASLLCRAGEALGPAPGEDGFPDAPEDDENVVALAPHEAPASGRWLKLEVADRGAGVPRAVRRRLFHAFVQTPGTREGTGLGLLAVKQCATMLRGACGTRPRRCHAPASPPKKKKAKLVSALDATLPATESPPAPSRPRLEQPPGDDEGSVFWLLVPLEEVTDDLEDHSSTSSVASPFLNYRLTPAGARLGRGGTRAARALPPAALPPPRPVNAPDVAPPAPPQPRHEALIVEDSSPIRKMLKRILERCEFAVDEAGNGEQGLALLCKKRYDIAIMDFLMPIMDGVTCTKNSASGRPPTRRARGRGPLPHRRLQRQRRRRGHQARRESGLDDFVPKPVNVTALRTMLAARLLPADAPTRARARVNVRVNQPSEPTHLAALKHPASSPRPAPRRARRASRARARAAGEIEVAARARANAADPPGAAAGRRRRVARRGLQLADVEDDVAAEPR</sequence>
<feature type="domain" description="Histidine kinase" evidence="8">
    <location>
        <begin position="214"/>
        <end position="461"/>
    </location>
</feature>
<dbReference type="Gene3D" id="1.10.287.130">
    <property type="match status" value="1"/>
</dbReference>
<feature type="domain" description="Response regulatory" evidence="9">
    <location>
        <begin position="594"/>
        <end position="717"/>
    </location>
</feature>
<evidence type="ECO:0000256" key="4">
    <source>
        <dbReference type="ARBA" id="ARBA00022679"/>
    </source>
</evidence>
<evidence type="ECO:0000256" key="2">
    <source>
        <dbReference type="ARBA" id="ARBA00012438"/>
    </source>
</evidence>